<evidence type="ECO:0000313" key="1">
    <source>
        <dbReference type="EnsemblMetazoa" id="PPA46027.1"/>
    </source>
</evidence>
<dbReference type="AlphaFoldDB" id="A0A2A6D2L0"/>
<name>A0A2A6D2L0_PRIPA</name>
<accession>A0A8R1Z8Y8</accession>
<gene>
    <name evidence="1" type="primary">WBGene00284396</name>
</gene>
<organism evidence="1 2">
    <name type="scientific">Pristionchus pacificus</name>
    <name type="common">Parasitic nematode worm</name>
    <dbReference type="NCBI Taxonomy" id="54126"/>
    <lineage>
        <taxon>Eukaryota</taxon>
        <taxon>Metazoa</taxon>
        <taxon>Ecdysozoa</taxon>
        <taxon>Nematoda</taxon>
        <taxon>Chromadorea</taxon>
        <taxon>Rhabditida</taxon>
        <taxon>Rhabditina</taxon>
        <taxon>Diplogasteromorpha</taxon>
        <taxon>Diplogasteroidea</taxon>
        <taxon>Neodiplogasteridae</taxon>
        <taxon>Pristionchus</taxon>
    </lineage>
</organism>
<dbReference type="Proteomes" id="UP000005239">
    <property type="component" value="Unassembled WGS sequence"/>
</dbReference>
<reference evidence="2" key="1">
    <citation type="journal article" date="2008" name="Nat. Genet.">
        <title>The Pristionchus pacificus genome provides a unique perspective on nematode lifestyle and parasitism.</title>
        <authorList>
            <person name="Dieterich C."/>
            <person name="Clifton S.W."/>
            <person name="Schuster L.N."/>
            <person name="Chinwalla A."/>
            <person name="Delehaunty K."/>
            <person name="Dinkelacker I."/>
            <person name="Fulton L."/>
            <person name="Fulton R."/>
            <person name="Godfrey J."/>
            <person name="Minx P."/>
            <person name="Mitreva M."/>
            <person name="Roeseler W."/>
            <person name="Tian H."/>
            <person name="Witte H."/>
            <person name="Yang S.P."/>
            <person name="Wilson R.K."/>
            <person name="Sommer R.J."/>
        </authorList>
    </citation>
    <scope>NUCLEOTIDE SEQUENCE [LARGE SCALE GENOMIC DNA]</scope>
    <source>
        <strain evidence="2">PS312</strain>
    </source>
</reference>
<reference evidence="1" key="2">
    <citation type="submission" date="2022-06" db="UniProtKB">
        <authorList>
            <consortium name="EnsemblMetazoa"/>
        </authorList>
    </citation>
    <scope>IDENTIFICATION</scope>
    <source>
        <strain evidence="1">PS312</strain>
    </source>
</reference>
<evidence type="ECO:0000313" key="2">
    <source>
        <dbReference type="Proteomes" id="UP000005239"/>
    </source>
</evidence>
<keyword evidence="2" id="KW-1185">Reference proteome</keyword>
<dbReference type="EnsemblMetazoa" id="PPA46027.1">
    <property type="protein sequence ID" value="PPA46027.1"/>
    <property type="gene ID" value="WBGene00284396"/>
</dbReference>
<protein>
    <submittedName>
        <fullName evidence="1">Uncharacterized protein</fullName>
    </submittedName>
</protein>
<sequence length="138" mass="16455">MSQRGTNDRCGQATTRQSSEDISISVVDNALMEEWDQLMKRERTLEMQIEQITEAVHSKYPHLDLSHIIVSNVLNIDENTFLRRRSYHLKMRRSDFLMMELNEIKNLRIENECKIKEQATEHYSTKNMEIKRGRWAQL</sequence>
<accession>A0A2A6D2L0</accession>
<proteinExistence type="predicted"/>